<reference evidence="2 3" key="1">
    <citation type="submission" date="2024-01" db="EMBL/GenBank/DDBJ databases">
        <title>A draft genome for the cacao thread blight pathogen Marasmiellus scandens.</title>
        <authorList>
            <person name="Baruah I.K."/>
            <person name="Leung J."/>
            <person name="Bukari Y."/>
            <person name="Amoako-Attah I."/>
            <person name="Meinhardt L.W."/>
            <person name="Bailey B.A."/>
            <person name="Cohen S.P."/>
        </authorList>
    </citation>
    <scope>NUCLEOTIDE SEQUENCE [LARGE SCALE GENOMIC DNA]</scope>
    <source>
        <strain evidence="2 3">GH-19</strain>
    </source>
</reference>
<keyword evidence="3" id="KW-1185">Reference proteome</keyword>
<sequence length="273" mass="29924">MGKGKHSISHSVKYGSGGGRFGLLGSQPSTTIGIVQRARDHKAAQDIHRLGQQSREALEELAGTQSTGQDDESLMDDYMATGPNSHDDNDINTSRGQDSAEANTFVVQVRDAIRFRRIAGFCRAITRTEGPGAIVLKLASRNGSLSFPPLPKLLLPGSITLRRQPLIPLSPTMISPIPMDTTSGLTFSTYTHYRGRHSSNAMSSQRLPLLWFIPDTSEILPNNPPLLFPSKLLNFTIHSGFSNHLSVLRLLPKSSVTSTKYILHSMSLYFILK</sequence>
<proteinExistence type="predicted"/>
<gene>
    <name evidence="2" type="ORF">VKT23_016588</name>
</gene>
<evidence type="ECO:0000313" key="3">
    <source>
        <dbReference type="Proteomes" id="UP001498398"/>
    </source>
</evidence>
<dbReference type="EMBL" id="JBANRG010000063">
    <property type="protein sequence ID" value="KAK7441341.1"/>
    <property type="molecule type" value="Genomic_DNA"/>
</dbReference>
<evidence type="ECO:0000256" key="1">
    <source>
        <dbReference type="SAM" id="MobiDB-lite"/>
    </source>
</evidence>
<evidence type="ECO:0000313" key="2">
    <source>
        <dbReference type="EMBL" id="KAK7441341.1"/>
    </source>
</evidence>
<comment type="caution">
    <text evidence="2">The sequence shown here is derived from an EMBL/GenBank/DDBJ whole genome shotgun (WGS) entry which is preliminary data.</text>
</comment>
<accession>A0ABR1IYR6</accession>
<feature type="region of interest" description="Disordered" evidence="1">
    <location>
        <begin position="58"/>
        <end position="98"/>
    </location>
</feature>
<organism evidence="2 3">
    <name type="scientific">Marasmiellus scandens</name>
    <dbReference type="NCBI Taxonomy" id="2682957"/>
    <lineage>
        <taxon>Eukaryota</taxon>
        <taxon>Fungi</taxon>
        <taxon>Dikarya</taxon>
        <taxon>Basidiomycota</taxon>
        <taxon>Agaricomycotina</taxon>
        <taxon>Agaricomycetes</taxon>
        <taxon>Agaricomycetidae</taxon>
        <taxon>Agaricales</taxon>
        <taxon>Marasmiineae</taxon>
        <taxon>Omphalotaceae</taxon>
        <taxon>Marasmiellus</taxon>
    </lineage>
</organism>
<protein>
    <submittedName>
        <fullName evidence="2">Uncharacterized protein</fullName>
    </submittedName>
</protein>
<dbReference type="Proteomes" id="UP001498398">
    <property type="component" value="Unassembled WGS sequence"/>
</dbReference>
<name>A0ABR1IYR6_9AGAR</name>